<name>A0A6J4L7U9_9BACT</name>
<keyword evidence="1" id="KW-1133">Transmembrane helix</keyword>
<dbReference type="AlphaFoldDB" id="A0A6J4L7U9"/>
<keyword evidence="1" id="KW-0812">Transmembrane</keyword>
<evidence type="ECO:0000313" key="3">
    <source>
        <dbReference type="EMBL" id="CAA9325438.1"/>
    </source>
</evidence>
<reference evidence="3" key="1">
    <citation type="submission" date="2020-02" db="EMBL/GenBank/DDBJ databases">
        <authorList>
            <person name="Meier V. D."/>
        </authorList>
    </citation>
    <scope>NUCLEOTIDE SEQUENCE</scope>
    <source>
        <strain evidence="3">AVDCRST_MAG40</strain>
    </source>
</reference>
<evidence type="ECO:0000259" key="2">
    <source>
        <dbReference type="Pfam" id="PF04892"/>
    </source>
</evidence>
<feature type="domain" description="VanZ-like" evidence="2">
    <location>
        <begin position="37"/>
        <end position="111"/>
    </location>
</feature>
<evidence type="ECO:0000256" key="1">
    <source>
        <dbReference type="SAM" id="Phobius"/>
    </source>
</evidence>
<sequence length="120" mass="12789">MSRGSWLAALAWAVAILVATSIPGSNLPRAFPGADKLVHLALYAPLGVLVARALRGRAPAPRRTVVAWVGAFALFAAADEWHQDFIPGRSSDRIDWLVDVVASTTGLVVATTSLRSEQRT</sequence>
<keyword evidence="1" id="KW-0472">Membrane</keyword>
<dbReference type="Pfam" id="PF04892">
    <property type="entry name" value="VanZ"/>
    <property type="match status" value="1"/>
</dbReference>
<accession>A0A6J4L7U9</accession>
<dbReference type="InterPro" id="IPR006976">
    <property type="entry name" value="VanZ-like"/>
</dbReference>
<dbReference type="NCBIfam" id="NF037970">
    <property type="entry name" value="vanZ_1"/>
    <property type="match status" value="1"/>
</dbReference>
<protein>
    <recommendedName>
        <fullName evidence="2">VanZ-like domain-containing protein</fullName>
    </recommendedName>
</protein>
<organism evidence="3">
    <name type="scientific">uncultured Gemmatimonadaceae bacterium</name>
    <dbReference type="NCBI Taxonomy" id="246130"/>
    <lineage>
        <taxon>Bacteria</taxon>
        <taxon>Pseudomonadati</taxon>
        <taxon>Gemmatimonadota</taxon>
        <taxon>Gemmatimonadia</taxon>
        <taxon>Gemmatimonadales</taxon>
        <taxon>Gemmatimonadaceae</taxon>
        <taxon>environmental samples</taxon>
    </lineage>
</organism>
<proteinExistence type="predicted"/>
<dbReference type="EMBL" id="CADCTX010000518">
    <property type="protein sequence ID" value="CAA9325438.1"/>
    <property type="molecule type" value="Genomic_DNA"/>
</dbReference>
<gene>
    <name evidence="3" type="ORF">AVDCRST_MAG40-1668</name>
</gene>
<feature type="transmembrane region" description="Helical" evidence="1">
    <location>
        <begin position="37"/>
        <end position="54"/>
    </location>
</feature>